<feature type="transmembrane region" description="Helical" evidence="1">
    <location>
        <begin position="20"/>
        <end position="42"/>
    </location>
</feature>
<feature type="transmembrane region" description="Helical" evidence="1">
    <location>
        <begin position="62"/>
        <end position="83"/>
    </location>
</feature>
<dbReference type="Proteomes" id="UP001595752">
    <property type="component" value="Unassembled WGS sequence"/>
</dbReference>
<sequence length="671" mass="78168">MQSKTLLFNRGIWKQNVRNVGWIGLVYFLCLVFALPLQLLMISSNEERAYYYNAKGLLDHQFMQEFQILLMFVLPVLLAIFLFRYMQVKLSADYIHSLPIRRETLFHQQVLLGSLILVVPVVLTGIILWILYGVLDFSDYFPKGEIGHWVCVTILWDLFVFFAGVFVAVFTGMSVLQGALTYILLLFPAGIMVLTFMNAKYFLFGFAVDYYLDANSEQIIPIVRATDMTRNPLTAKEVFVYILLIIIFYALSLVVYKKRHIEAATQAIAFRSLQPVFKYGVTFCTMLLGGLYFGETQSDFGWLLFGLIIGSLIGYLIAEMILQKTWRVFDRWKGYFYFALVMFVFGMLLQMDVTGYEKKVPQLADVKRVYFGESVYPLTDRYQKQKQEDAAQRVVYADNEQEFFFEDKENIKHIFNLHQQIIKEKPATTNSRNTRSVVIGYELNNGQKIVRHYEIPFDAYRPLYKPIVESNEFKENRYSLLRPDSPSDIDKITVQPDGPTGKRAAITDPQKIKEFTSVVKKELKAETSQQIFDENEGWGYIEFLYSDNKLMNMAWKKSYTQVEQWLKENGLLEDARVMPSDLAYAVAIRNEEGKEIHHFIQANEVEEKFKDRADAFKIKDKQQLEQCLREAKRKEQGAYVIAFYFMGDPYPDFQVFDESSVPAFIKQHFTK</sequence>
<feature type="transmembrane region" description="Helical" evidence="1">
    <location>
        <begin position="334"/>
        <end position="351"/>
    </location>
</feature>
<feature type="transmembrane region" description="Helical" evidence="1">
    <location>
        <begin position="300"/>
        <end position="322"/>
    </location>
</feature>
<evidence type="ECO:0000313" key="4">
    <source>
        <dbReference type="Proteomes" id="UP001595752"/>
    </source>
</evidence>
<evidence type="ECO:0000259" key="2">
    <source>
        <dbReference type="Pfam" id="PF20047"/>
    </source>
</evidence>
<organism evidence="3 4">
    <name type="scientific">Bacillus songklensis</name>
    <dbReference type="NCBI Taxonomy" id="1069116"/>
    <lineage>
        <taxon>Bacteria</taxon>
        <taxon>Bacillati</taxon>
        <taxon>Bacillota</taxon>
        <taxon>Bacilli</taxon>
        <taxon>Bacillales</taxon>
        <taxon>Bacillaceae</taxon>
        <taxon>Bacillus</taxon>
    </lineage>
</organism>
<feature type="transmembrane region" description="Helical" evidence="1">
    <location>
        <begin position="110"/>
        <end position="134"/>
    </location>
</feature>
<feature type="transmembrane region" description="Helical" evidence="1">
    <location>
        <begin position="238"/>
        <end position="256"/>
    </location>
</feature>
<keyword evidence="4" id="KW-1185">Reference proteome</keyword>
<dbReference type="PANTHER" id="PTHR39177">
    <property type="entry name" value="ABC TRANSPORTER PERMEASE YTRC-RELATED"/>
    <property type="match status" value="1"/>
</dbReference>
<comment type="caution">
    <text evidence="3">The sequence shown here is derived from an EMBL/GenBank/DDBJ whole genome shotgun (WGS) entry which is preliminary data.</text>
</comment>
<feature type="transmembrane region" description="Helical" evidence="1">
    <location>
        <begin position="182"/>
        <end position="203"/>
    </location>
</feature>
<feature type="transmembrane region" description="Helical" evidence="1">
    <location>
        <begin position="276"/>
        <end position="294"/>
    </location>
</feature>
<dbReference type="PANTHER" id="PTHR39177:SF1">
    <property type="entry name" value="ABC TRANSPORTER PERMEASE YTRC-RELATED"/>
    <property type="match status" value="1"/>
</dbReference>
<dbReference type="InterPro" id="IPR045611">
    <property type="entry name" value="DUF6449"/>
</dbReference>
<evidence type="ECO:0000256" key="1">
    <source>
        <dbReference type="SAM" id="Phobius"/>
    </source>
</evidence>
<reference evidence="4" key="1">
    <citation type="journal article" date="2019" name="Int. J. Syst. Evol. Microbiol.">
        <title>The Global Catalogue of Microorganisms (GCM) 10K type strain sequencing project: providing services to taxonomists for standard genome sequencing and annotation.</title>
        <authorList>
            <consortium name="The Broad Institute Genomics Platform"/>
            <consortium name="The Broad Institute Genome Sequencing Center for Infectious Disease"/>
            <person name="Wu L."/>
            <person name="Ma J."/>
        </authorList>
    </citation>
    <scope>NUCLEOTIDE SEQUENCE [LARGE SCALE GENOMIC DNA]</scope>
    <source>
        <strain evidence="4">CCUG 61889</strain>
    </source>
</reference>
<dbReference type="Pfam" id="PF20047">
    <property type="entry name" value="DUF6449"/>
    <property type="match status" value="1"/>
</dbReference>
<dbReference type="InterPro" id="IPR053046">
    <property type="entry name" value="ABC-5_transporter"/>
</dbReference>
<keyword evidence="1" id="KW-0472">Membrane</keyword>
<feature type="transmembrane region" description="Helical" evidence="1">
    <location>
        <begin position="146"/>
        <end position="170"/>
    </location>
</feature>
<keyword evidence="1" id="KW-1133">Transmembrane helix</keyword>
<evidence type="ECO:0000313" key="3">
    <source>
        <dbReference type="EMBL" id="MFC3885887.1"/>
    </source>
</evidence>
<dbReference type="RefSeq" id="WP_377918272.1">
    <property type="nucleotide sequence ID" value="NZ_JBHRZT010000072.1"/>
</dbReference>
<accession>A0ABV8B6J5</accession>
<gene>
    <name evidence="3" type="ORF">ACFOU2_21380</name>
</gene>
<protein>
    <submittedName>
        <fullName evidence="3">DUF6449 domain-containing protein</fullName>
    </submittedName>
</protein>
<dbReference type="EMBL" id="JBHRZT010000072">
    <property type="protein sequence ID" value="MFC3885887.1"/>
    <property type="molecule type" value="Genomic_DNA"/>
</dbReference>
<feature type="domain" description="DUF6449" evidence="2">
    <location>
        <begin position="441"/>
        <end position="558"/>
    </location>
</feature>
<proteinExistence type="predicted"/>
<name>A0ABV8B6J5_9BACI</name>
<keyword evidence="1" id="KW-0812">Transmembrane</keyword>